<reference evidence="3 9" key="1">
    <citation type="submission" date="2010-03" db="EMBL/GenBank/DDBJ databases">
        <title>The genome sequence of Clostridiales sp. SSC/2.</title>
        <authorList>
            <consortium name="metaHIT consortium -- http://www.metahit.eu/"/>
            <person name="Pajon A."/>
            <person name="Turner K."/>
            <person name="Parkhill J."/>
            <person name="Duncan S."/>
            <person name="Flint H."/>
        </authorList>
    </citation>
    <scope>NUCLEOTIDE SEQUENCE [LARGE SCALE GENOMIC DNA]</scope>
    <source>
        <strain evidence="3 9">SSC/2</strain>
    </source>
</reference>
<dbReference type="Proteomes" id="UP001644750">
    <property type="component" value="Unassembled WGS sequence"/>
</dbReference>
<evidence type="ECO:0000313" key="14">
    <source>
        <dbReference type="Proteomes" id="UP001644750"/>
    </source>
</evidence>
<evidence type="ECO:0008006" key="15">
    <source>
        <dbReference type="Google" id="ProtNLM"/>
    </source>
</evidence>
<evidence type="ECO:0000313" key="3">
    <source>
        <dbReference type="EMBL" id="CBL38133.1"/>
    </source>
</evidence>
<evidence type="ECO:0000313" key="6">
    <source>
        <dbReference type="EMBL" id="CUP10710.1"/>
    </source>
</evidence>
<dbReference type="RefSeq" id="WP_008391439.1">
    <property type="nucleotide sequence ID" value="NC_021016.1"/>
</dbReference>
<dbReference type="GeneID" id="92741491"/>
<dbReference type="EMBL" id="CYXY01000023">
    <property type="protein sequence ID" value="CUN15397.1"/>
    <property type="molecule type" value="Genomic_DNA"/>
</dbReference>
<keyword evidence="1" id="KW-1133">Transmembrane helix</keyword>
<evidence type="ECO:0000313" key="5">
    <source>
        <dbReference type="EMBL" id="CUN15397.1"/>
    </source>
</evidence>
<reference evidence="8" key="7">
    <citation type="submission" date="2023-08" db="EMBL/GenBank/DDBJ databases">
        <title>Complete Genome Sequences of butyrate producing Anaerostipes hadrus strains BA1 and GIF7 isolated from the terminal ileum of a healthy lean male.</title>
        <authorList>
            <person name="Low A."/>
            <person name="Sheludchenko M."/>
            <person name="Cheng H.E."/>
            <person name="Koh X.Q."/>
            <person name="Lee J."/>
        </authorList>
    </citation>
    <scope>NUCLEOTIDE SEQUENCE</scope>
    <source>
        <strain evidence="8">BA1</strain>
    </source>
</reference>
<protein>
    <recommendedName>
        <fullName evidence="15">YceG-like family</fullName>
    </recommendedName>
</protein>
<keyword evidence="14" id="KW-1185">Reference proteome</keyword>
<dbReference type="KEGG" id="bprl:CL2_11480"/>
<name>D4MZT8_ANAHA</name>
<dbReference type="Proteomes" id="UP000095564">
    <property type="component" value="Unassembled WGS sequence"/>
</dbReference>
<evidence type="ECO:0000313" key="11">
    <source>
        <dbReference type="Proteomes" id="UP000095564"/>
    </source>
</evidence>
<feature type="transmembrane region" description="Helical" evidence="1">
    <location>
        <begin position="21"/>
        <end position="42"/>
    </location>
</feature>
<keyword evidence="1" id="KW-0472">Membrane</keyword>
<dbReference type="OrthoDB" id="2055165at2"/>
<evidence type="ECO:0000313" key="12">
    <source>
        <dbReference type="Proteomes" id="UP000095598"/>
    </source>
</evidence>
<dbReference type="EMBL" id="CP012098">
    <property type="protein sequence ID" value="AQP40482.1"/>
    <property type="molecule type" value="Genomic_DNA"/>
</dbReference>
<dbReference type="EMBL" id="CYXT01000006">
    <property type="protein sequence ID" value="CUM87503.1"/>
    <property type="molecule type" value="Genomic_DNA"/>
</dbReference>
<dbReference type="EMBL" id="FP929061">
    <property type="protein sequence ID" value="CBL38133.1"/>
    <property type="molecule type" value="Genomic_DNA"/>
</dbReference>
<evidence type="ECO:0000313" key="7">
    <source>
        <dbReference type="EMBL" id="NSJ80947.1"/>
    </source>
</evidence>
<reference evidence="3 9" key="2">
    <citation type="submission" date="2010-03" db="EMBL/GenBank/DDBJ databases">
        <authorList>
            <person name="Pajon A."/>
        </authorList>
    </citation>
    <scope>NUCLEOTIDE SEQUENCE [LARGE SCALE GENOMIC DNA]</scope>
    <source>
        <strain evidence="3 9">SSC/2</strain>
    </source>
</reference>
<evidence type="ECO:0000313" key="2">
    <source>
        <dbReference type="EMBL" id="AQP40482.1"/>
    </source>
</evidence>
<dbReference type="EMBL" id="JAAITB010000046">
    <property type="protein sequence ID" value="NSJ80947.1"/>
    <property type="molecule type" value="Genomic_DNA"/>
</dbReference>
<evidence type="ECO:0000313" key="10">
    <source>
        <dbReference type="Proteomes" id="UP000095553"/>
    </source>
</evidence>
<dbReference type="Proteomes" id="UP000095598">
    <property type="component" value="Unassembled WGS sequence"/>
</dbReference>
<gene>
    <name evidence="3" type="ORF">CL2_11480</name>
    <name evidence="2" type="ORF">DO83_13400</name>
    <name evidence="4" type="ORF">ERS852425_01165</name>
    <name evidence="6" type="ORF">ERS852520_00608</name>
    <name evidence="5" type="ORF">ERS852571_02855</name>
    <name evidence="7" type="ORF">G5A72_15470</name>
    <name evidence="8" type="ORF">RBI15_08830</name>
</gene>
<evidence type="ECO:0000256" key="1">
    <source>
        <dbReference type="SAM" id="Phobius"/>
    </source>
</evidence>
<reference evidence="2 13" key="4">
    <citation type="journal article" date="2016" name="Sci. Rep.">
        <title>Accelerated dysbiosis of gut microbiota during aggravation of DSS-induced colitis by a butyrate-producing bacterium.</title>
        <authorList>
            <person name="Zhang Q."/>
            <person name="Wu Y."/>
            <person name="Wang J."/>
            <person name="Wu G."/>
            <person name="Long W."/>
            <person name="Xue Z."/>
            <person name="Wang L."/>
            <person name="Zhang X."/>
            <person name="Pang X."/>
            <person name="Zhao Y."/>
            <person name="Zhao L."/>
            <person name="Zhang C."/>
        </authorList>
    </citation>
    <scope>NUCLEOTIDE SEQUENCE [LARGE SCALE GENOMIC DNA]</scope>
    <source>
        <strain evidence="2 13">BPB5</strain>
    </source>
</reference>
<organism evidence="3 9">
    <name type="scientific">Anaerostipes hadrus</name>
    <dbReference type="NCBI Taxonomy" id="649756"/>
    <lineage>
        <taxon>Bacteria</taxon>
        <taxon>Bacillati</taxon>
        <taxon>Bacillota</taxon>
        <taxon>Clostridia</taxon>
        <taxon>Lachnospirales</taxon>
        <taxon>Lachnospiraceae</taxon>
        <taxon>Anaerostipes</taxon>
    </lineage>
</organism>
<dbReference type="STRING" id="649756.ERS852387_02088"/>
<dbReference type="Proteomes" id="UP000008960">
    <property type="component" value="Chromosome"/>
</dbReference>
<sequence length="133" mass="15493">MSLSEEKKFFHSEGWQLFFRTLSRVFLICAIFCIFYGAYFVAEQTFSNQPYNAQSHKKVTVIVTQNESDEKVAETLVSKKLIYGKTRFVIRKYFSKYKDKSFISGTYEFTQSQGMDDIMGILCGDHVSEEIIQ</sequence>
<dbReference type="AlphaFoldDB" id="D4MZT8"/>
<evidence type="ECO:0000313" key="8">
    <source>
        <dbReference type="EMBL" id="WMD15486.1"/>
    </source>
</evidence>
<evidence type="ECO:0000313" key="13">
    <source>
        <dbReference type="Proteomes" id="UP000188159"/>
    </source>
</evidence>
<dbReference type="PATRIC" id="fig|245018.3.peg.1382"/>
<dbReference type="EMBL" id="CP132968">
    <property type="protein sequence ID" value="WMD15486.1"/>
    <property type="molecule type" value="Genomic_DNA"/>
</dbReference>
<reference evidence="7" key="6">
    <citation type="submission" date="2020-02" db="EMBL/GenBank/DDBJ databases">
        <authorList>
            <person name="Littmann E."/>
            <person name="Sorbara M."/>
        </authorList>
    </citation>
    <scope>NUCLEOTIDE SEQUENCE</scope>
    <source>
        <strain evidence="7">MSK.14.57</strain>
    </source>
</reference>
<accession>D4MZT8</accession>
<dbReference type="Proteomes" id="UP001243496">
    <property type="component" value="Chromosome"/>
</dbReference>
<proteinExistence type="predicted"/>
<dbReference type="Proteomes" id="UP000188159">
    <property type="component" value="Chromosome"/>
</dbReference>
<dbReference type="Proteomes" id="UP000095553">
    <property type="component" value="Unassembled WGS sequence"/>
</dbReference>
<reference evidence="7 14" key="5">
    <citation type="journal article" date="2020" name="Cell Host Microbe">
        <title>Functional and Genomic Variation between Human-Derived Isolates of Lachnospiraceae Reveals Inter- and Intra-Species Diversity.</title>
        <authorList>
            <person name="Sorbara M.T."/>
            <person name="Littmann E.R."/>
            <person name="Fontana E."/>
            <person name="Moody T.U."/>
            <person name="Kohout C.E."/>
            <person name="Gjonbalaj M."/>
            <person name="Eaton V."/>
            <person name="Seok R."/>
            <person name="Leiner I.M."/>
            <person name="Pamer E.G."/>
        </authorList>
    </citation>
    <scope>NUCLEOTIDE SEQUENCE [LARGE SCALE GENOMIC DNA]</scope>
    <source>
        <strain evidence="7 14">MSK.14.57</strain>
    </source>
</reference>
<evidence type="ECO:0000313" key="4">
    <source>
        <dbReference type="EMBL" id="CUM87503.1"/>
    </source>
</evidence>
<keyword evidence="1" id="KW-0812">Transmembrane</keyword>
<reference evidence="10 11" key="3">
    <citation type="submission" date="2015-09" db="EMBL/GenBank/DDBJ databases">
        <authorList>
            <consortium name="Pathogen Informatics"/>
        </authorList>
    </citation>
    <scope>NUCLEOTIDE SEQUENCE [LARGE SCALE GENOMIC DNA]</scope>
    <source>
        <strain evidence="4 12">2789STDY5608868</strain>
        <strain evidence="6 11">2789STDY5834908</strain>
        <strain evidence="5 10">2789STDY5834959</strain>
    </source>
</reference>
<evidence type="ECO:0000313" key="9">
    <source>
        <dbReference type="Proteomes" id="UP000008960"/>
    </source>
</evidence>
<dbReference type="EMBL" id="CZAU01000004">
    <property type="protein sequence ID" value="CUP10710.1"/>
    <property type="molecule type" value="Genomic_DNA"/>
</dbReference>
<dbReference type="Gene3D" id="3.30.1490.480">
    <property type="entry name" value="Endolytic murein transglycosylase"/>
    <property type="match status" value="1"/>
</dbReference>